<dbReference type="Proteomes" id="UP000298781">
    <property type="component" value="Chromosome"/>
</dbReference>
<feature type="domain" description="Isochorismatase-like" evidence="2">
    <location>
        <begin position="6"/>
        <end position="190"/>
    </location>
</feature>
<sequence length="198" mass="21156">MDLATTALLLCDLQNDFIHPDGAYGRAGQAAPQIEAVPVRMKPLADLVRKHGGWIVSTHFTLVPGKAGEPFISPHLKKLRPFLAKGDFLPGSWGHDLVDGLKPADIQVEKVAFSAFYMSRLEWVLRKAGITHLVVSGIVTNGGVASTVRDAHVRDFEVTVIEDGCAAFSPQVHAEAIAGLRPVAHIATIAEVIAEIGG</sequence>
<dbReference type="Pfam" id="PF00857">
    <property type="entry name" value="Isochorismatase"/>
    <property type="match status" value="1"/>
</dbReference>
<dbReference type="RefSeq" id="WP_136963143.1">
    <property type="nucleotide sequence ID" value="NZ_CP039690.1"/>
</dbReference>
<protein>
    <submittedName>
        <fullName evidence="3">Cysteine hydrolase</fullName>
    </submittedName>
</protein>
<proteinExistence type="predicted"/>
<dbReference type="PANTHER" id="PTHR43540:SF6">
    <property type="entry name" value="ISOCHORISMATASE-LIKE DOMAIN-CONTAINING PROTEIN"/>
    <property type="match status" value="1"/>
</dbReference>
<dbReference type="InterPro" id="IPR036380">
    <property type="entry name" value="Isochorismatase-like_sf"/>
</dbReference>
<organism evidence="3 4">
    <name type="scientific">Phreatobacter stygius</name>
    <dbReference type="NCBI Taxonomy" id="1940610"/>
    <lineage>
        <taxon>Bacteria</taxon>
        <taxon>Pseudomonadati</taxon>
        <taxon>Pseudomonadota</taxon>
        <taxon>Alphaproteobacteria</taxon>
        <taxon>Hyphomicrobiales</taxon>
        <taxon>Phreatobacteraceae</taxon>
        <taxon>Phreatobacter</taxon>
    </lineage>
</organism>
<evidence type="ECO:0000259" key="2">
    <source>
        <dbReference type="Pfam" id="PF00857"/>
    </source>
</evidence>
<dbReference type="InterPro" id="IPR050272">
    <property type="entry name" value="Isochorismatase-like_hydrls"/>
</dbReference>
<dbReference type="AlphaFoldDB" id="A0A4D7BA70"/>
<dbReference type="GO" id="GO:0016787">
    <property type="term" value="F:hydrolase activity"/>
    <property type="evidence" value="ECO:0007669"/>
    <property type="project" value="UniProtKB-KW"/>
</dbReference>
<gene>
    <name evidence="3" type="ORF">E8M01_27930</name>
</gene>
<keyword evidence="1 3" id="KW-0378">Hydrolase</keyword>
<reference evidence="3 4" key="1">
    <citation type="submission" date="2019-04" db="EMBL/GenBank/DDBJ databases">
        <title>Phreatobacter aquaticus sp. nov.</title>
        <authorList>
            <person name="Choi A."/>
        </authorList>
    </citation>
    <scope>NUCLEOTIDE SEQUENCE [LARGE SCALE GENOMIC DNA]</scope>
    <source>
        <strain evidence="3 4">KCTC 52518</strain>
    </source>
</reference>
<evidence type="ECO:0000313" key="3">
    <source>
        <dbReference type="EMBL" id="QCI67715.1"/>
    </source>
</evidence>
<dbReference type="Gene3D" id="3.40.50.850">
    <property type="entry name" value="Isochorismatase-like"/>
    <property type="match status" value="1"/>
</dbReference>
<dbReference type="InterPro" id="IPR000868">
    <property type="entry name" value="Isochorismatase-like_dom"/>
</dbReference>
<evidence type="ECO:0000256" key="1">
    <source>
        <dbReference type="ARBA" id="ARBA00022801"/>
    </source>
</evidence>
<accession>A0A4D7BA70</accession>
<evidence type="ECO:0000313" key="4">
    <source>
        <dbReference type="Proteomes" id="UP000298781"/>
    </source>
</evidence>
<dbReference type="PANTHER" id="PTHR43540">
    <property type="entry name" value="PEROXYUREIDOACRYLATE/UREIDOACRYLATE AMIDOHYDROLASE-RELATED"/>
    <property type="match status" value="1"/>
</dbReference>
<dbReference type="SUPFAM" id="SSF52499">
    <property type="entry name" value="Isochorismatase-like hydrolases"/>
    <property type="match status" value="1"/>
</dbReference>
<name>A0A4D7BA70_9HYPH</name>
<dbReference type="EMBL" id="CP039690">
    <property type="protein sequence ID" value="QCI67715.1"/>
    <property type="molecule type" value="Genomic_DNA"/>
</dbReference>
<dbReference type="CDD" id="cd00431">
    <property type="entry name" value="cysteine_hydrolases"/>
    <property type="match status" value="1"/>
</dbReference>
<keyword evidence="4" id="KW-1185">Reference proteome</keyword>
<dbReference type="OrthoDB" id="8477867at2"/>
<dbReference type="KEGG" id="pstg:E8M01_27930"/>